<dbReference type="AlphaFoldDB" id="A0A517SVG4"/>
<accession>A0A517SVG4</accession>
<dbReference type="RefSeq" id="WP_419187310.1">
    <property type="nucleotide sequence ID" value="NZ_CP036272.1"/>
</dbReference>
<sequence>MAKILITSGPTRQYLDPVRYLSNASSGRMGAALAQAAIDQGHQVILVSGPVSIEYPSQATVIPVVSTDDMLRESSRWFPQCDGMIGAAAPCDYMPKFIEAEKIAKTGQPLQLQLIETPDVVATLGQAKQPHQWVVGFALESEDRHFRAIVKLEKKHCDLIVSNGPAAIDAERNEVELIDPSGAIVTKITDTKEAVAQHLMAEIQRRLIDQTVPPHRASNL</sequence>
<organism evidence="2 3">
    <name type="scientific">Stieleria bergensis</name>
    <dbReference type="NCBI Taxonomy" id="2528025"/>
    <lineage>
        <taxon>Bacteria</taxon>
        <taxon>Pseudomonadati</taxon>
        <taxon>Planctomycetota</taxon>
        <taxon>Planctomycetia</taxon>
        <taxon>Pirellulales</taxon>
        <taxon>Pirellulaceae</taxon>
        <taxon>Stieleria</taxon>
    </lineage>
</organism>
<dbReference type="Proteomes" id="UP000315003">
    <property type="component" value="Chromosome"/>
</dbReference>
<dbReference type="EMBL" id="CP036272">
    <property type="protein sequence ID" value="QDT60116.1"/>
    <property type="molecule type" value="Genomic_DNA"/>
</dbReference>
<evidence type="ECO:0000313" key="2">
    <source>
        <dbReference type="EMBL" id="QDT60116.1"/>
    </source>
</evidence>
<evidence type="ECO:0000259" key="1">
    <source>
        <dbReference type="Pfam" id="PF04127"/>
    </source>
</evidence>
<dbReference type="Gene3D" id="3.40.50.10300">
    <property type="entry name" value="CoaB-like"/>
    <property type="match status" value="1"/>
</dbReference>
<keyword evidence="3" id="KW-1185">Reference proteome</keyword>
<name>A0A517SVG4_9BACT</name>
<dbReference type="InterPro" id="IPR007085">
    <property type="entry name" value="DNA/pantothenate-metab_flavo_C"/>
</dbReference>
<proteinExistence type="predicted"/>
<reference evidence="2 3" key="1">
    <citation type="submission" date="2019-02" db="EMBL/GenBank/DDBJ databases">
        <title>Deep-cultivation of Planctomycetes and their phenomic and genomic characterization uncovers novel biology.</title>
        <authorList>
            <person name="Wiegand S."/>
            <person name="Jogler M."/>
            <person name="Boedeker C."/>
            <person name="Pinto D."/>
            <person name="Vollmers J."/>
            <person name="Rivas-Marin E."/>
            <person name="Kohn T."/>
            <person name="Peeters S.H."/>
            <person name="Heuer A."/>
            <person name="Rast P."/>
            <person name="Oberbeckmann S."/>
            <person name="Bunk B."/>
            <person name="Jeske O."/>
            <person name="Meyerdierks A."/>
            <person name="Storesund J.E."/>
            <person name="Kallscheuer N."/>
            <person name="Luecker S."/>
            <person name="Lage O.M."/>
            <person name="Pohl T."/>
            <person name="Merkel B.J."/>
            <person name="Hornburger P."/>
            <person name="Mueller R.-W."/>
            <person name="Bruemmer F."/>
            <person name="Labrenz M."/>
            <person name="Spormann A.M."/>
            <person name="Op den Camp H."/>
            <person name="Overmann J."/>
            <person name="Amann R."/>
            <person name="Jetten M.S.M."/>
            <person name="Mascher T."/>
            <person name="Medema M.H."/>
            <person name="Devos D.P."/>
            <person name="Kaster A.-K."/>
            <person name="Ovreas L."/>
            <person name="Rohde M."/>
            <person name="Galperin M.Y."/>
            <person name="Jogler C."/>
        </authorList>
    </citation>
    <scope>NUCLEOTIDE SEQUENCE [LARGE SCALE GENOMIC DNA]</scope>
    <source>
        <strain evidence="2 3">SV_7m_r</strain>
    </source>
</reference>
<dbReference type="GO" id="GO:0003824">
    <property type="term" value="F:catalytic activity"/>
    <property type="evidence" value="ECO:0007669"/>
    <property type="project" value="UniProtKB-ARBA"/>
</dbReference>
<dbReference type="SUPFAM" id="SSF102645">
    <property type="entry name" value="CoaB-like"/>
    <property type="match status" value="1"/>
</dbReference>
<dbReference type="InterPro" id="IPR035929">
    <property type="entry name" value="CoaB-like_sf"/>
</dbReference>
<protein>
    <submittedName>
        <fullName evidence="2">Coenzyme A biosynthesis bifunctional protein CoaBC</fullName>
    </submittedName>
</protein>
<dbReference type="Pfam" id="PF04127">
    <property type="entry name" value="DFP"/>
    <property type="match status" value="1"/>
</dbReference>
<feature type="domain" description="DNA/pantothenate metabolism flavoprotein C-terminal" evidence="1">
    <location>
        <begin position="3"/>
        <end position="205"/>
    </location>
</feature>
<evidence type="ECO:0000313" key="3">
    <source>
        <dbReference type="Proteomes" id="UP000315003"/>
    </source>
</evidence>
<gene>
    <name evidence="2" type="primary">coaBC_1</name>
    <name evidence="2" type="ORF">SV7mr_26330</name>
</gene>
<dbReference type="GO" id="GO:0015937">
    <property type="term" value="P:coenzyme A biosynthetic process"/>
    <property type="evidence" value="ECO:0007669"/>
    <property type="project" value="UniProtKB-ARBA"/>
</dbReference>